<dbReference type="PANTHER" id="PTHR47799:SF1">
    <property type="entry name" value="OMEGA-AMIDASE YAFV"/>
    <property type="match status" value="1"/>
</dbReference>
<dbReference type="RefSeq" id="WP_011584098.1">
    <property type="nucleotide sequence ID" value="NC_008255.1"/>
</dbReference>
<dbReference type="EC" id="3.5.1.3" evidence="3"/>
<dbReference type="AlphaFoldDB" id="A0A6N4SNU6"/>
<evidence type="ECO:0000313" key="7">
    <source>
        <dbReference type="EMBL" id="ABG57982.1"/>
    </source>
</evidence>
<name>A0A6N4SNU6_CYTH3</name>
<accession>A0A6N4SNU6</accession>
<dbReference type="Gene3D" id="3.60.110.10">
    <property type="entry name" value="Carbon-nitrogen hydrolase"/>
    <property type="match status" value="1"/>
</dbReference>
<feature type="domain" description="CN hydrolase" evidence="6">
    <location>
        <begin position="4"/>
        <end position="238"/>
    </location>
</feature>
<evidence type="ECO:0000256" key="3">
    <source>
        <dbReference type="ARBA" id="ARBA00039118"/>
    </source>
</evidence>
<dbReference type="PROSITE" id="PS50263">
    <property type="entry name" value="CN_HYDROLASE"/>
    <property type="match status" value="1"/>
</dbReference>
<evidence type="ECO:0000259" key="6">
    <source>
        <dbReference type="PROSITE" id="PS50263"/>
    </source>
</evidence>
<protein>
    <recommendedName>
        <fullName evidence="5">Omega-amidase YafV</fullName>
        <ecNumber evidence="3">3.5.1.3</ecNumber>
    </recommendedName>
</protein>
<comment type="similarity">
    <text evidence="1">Belongs to the carbon-nitrogen hydrolase superfamily. NIT1/NIT2 family.</text>
</comment>
<evidence type="ECO:0000256" key="4">
    <source>
        <dbReference type="ARBA" id="ARBA00052904"/>
    </source>
</evidence>
<dbReference type="Pfam" id="PF00795">
    <property type="entry name" value="CN_hydrolase"/>
    <property type="match status" value="1"/>
</dbReference>
<dbReference type="InterPro" id="IPR036526">
    <property type="entry name" value="C-N_Hydrolase_sf"/>
</dbReference>
<dbReference type="Proteomes" id="UP000001822">
    <property type="component" value="Chromosome"/>
</dbReference>
<organism evidence="7 8">
    <name type="scientific">Cytophaga hutchinsonii (strain ATCC 33406 / DSM 1761 / CIP 103989 / NBRC 15051 / NCIMB 9469 / D465)</name>
    <dbReference type="NCBI Taxonomy" id="269798"/>
    <lineage>
        <taxon>Bacteria</taxon>
        <taxon>Pseudomonadati</taxon>
        <taxon>Bacteroidota</taxon>
        <taxon>Cytophagia</taxon>
        <taxon>Cytophagales</taxon>
        <taxon>Cytophagaceae</taxon>
        <taxon>Cytophaga</taxon>
    </lineage>
</organism>
<dbReference type="GO" id="GO:0106008">
    <property type="term" value="F:2-oxoglutaramate amidase activity"/>
    <property type="evidence" value="ECO:0007669"/>
    <property type="project" value="TreeGrafter"/>
</dbReference>
<dbReference type="EMBL" id="CP000383">
    <property type="protein sequence ID" value="ABG57982.1"/>
    <property type="molecule type" value="Genomic_DNA"/>
</dbReference>
<dbReference type="InterPro" id="IPR003010">
    <property type="entry name" value="C-N_Hydrolase"/>
</dbReference>
<dbReference type="KEGG" id="chu:CHU_0695"/>
<sequence length="256" mass="29315">MQDLSVTLIQTPLYWEDPVANRAMLEEKISGVSKTDVIVLPEMFTTSFTNNAQQFAEPMNLNTFKWMKQLSAQSGACIVGSYCIKEGTHFYNRLVWMQPDGKFYTYDKRHSFRMSDEHKVYTAGKKQLVVEYNGWKIAPFICYDLRFPVWSRNTNNKYDLAIYVANWPEARAHAWKSLLPARAIENISYVIGLNRIGTDGLGLVYSGDSVVQDFKGVPLAELNSEEKTETVVLSKKELENFREVFPAYLDGDAFTL</sequence>
<evidence type="ECO:0000256" key="2">
    <source>
        <dbReference type="ARBA" id="ARBA00022801"/>
    </source>
</evidence>
<evidence type="ECO:0000256" key="1">
    <source>
        <dbReference type="ARBA" id="ARBA00010613"/>
    </source>
</evidence>
<evidence type="ECO:0000256" key="5">
    <source>
        <dbReference type="ARBA" id="ARBA00072139"/>
    </source>
</evidence>
<dbReference type="CDD" id="cd07575">
    <property type="entry name" value="Xc-1258_like"/>
    <property type="match status" value="1"/>
</dbReference>
<evidence type="ECO:0000313" key="8">
    <source>
        <dbReference type="Proteomes" id="UP000001822"/>
    </source>
</evidence>
<keyword evidence="8" id="KW-1185">Reference proteome</keyword>
<keyword evidence="2" id="KW-0378">Hydrolase</keyword>
<gene>
    <name evidence="7" type="primary">yafV</name>
    <name evidence="7" type="ordered locus">CHU_0695</name>
</gene>
<dbReference type="SUPFAM" id="SSF56317">
    <property type="entry name" value="Carbon-nitrogen hydrolase"/>
    <property type="match status" value="1"/>
</dbReference>
<comment type="catalytic activity">
    <reaction evidence="4">
        <text>a monoamide of a dicarboxylate + H2O = a dicarboxylate + NH4(+)</text>
        <dbReference type="Rhea" id="RHEA:11716"/>
        <dbReference type="ChEBI" id="CHEBI:15377"/>
        <dbReference type="ChEBI" id="CHEBI:28938"/>
        <dbReference type="ChEBI" id="CHEBI:28965"/>
        <dbReference type="ChEBI" id="CHEBI:77450"/>
        <dbReference type="EC" id="3.5.1.3"/>
    </reaction>
</comment>
<dbReference type="NCBIfam" id="NF007757">
    <property type="entry name" value="PRK10438.1"/>
    <property type="match status" value="1"/>
</dbReference>
<dbReference type="PANTHER" id="PTHR47799">
    <property type="entry name" value="OMEGA-AMIDASE YAFV"/>
    <property type="match status" value="1"/>
</dbReference>
<dbReference type="GO" id="GO:0050152">
    <property type="term" value="F:omega-amidase activity"/>
    <property type="evidence" value="ECO:0007669"/>
    <property type="project" value="UniProtKB-EC"/>
</dbReference>
<dbReference type="InterPro" id="IPR052737">
    <property type="entry name" value="Omega-amidase_YafV"/>
</dbReference>
<dbReference type="FunFam" id="3.60.110.10:FF:000004">
    <property type="entry name" value="Carbon-nitrogen hydrolase"/>
    <property type="match status" value="1"/>
</dbReference>
<dbReference type="OrthoDB" id="9811121at2"/>
<reference evidence="7 8" key="1">
    <citation type="journal article" date="2007" name="Appl. Environ. Microbiol.">
        <title>Genome sequence of the cellulolytic gliding bacterium Cytophaga hutchinsonii.</title>
        <authorList>
            <person name="Xie G."/>
            <person name="Bruce D.C."/>
            <person name="Challacombe J.F."/>
            <person name="Chertkov O."/>
            <person name="Detter J.C."/>
            <person name="Gilna P."/>
            <person name="Han C.S."/>
            <person name="Lucas S."/>
            <person name="Misra M."/>
            <person name="Myers G.L."/>
            <person name="Richardson P."/>
            <person name="Tapia R."/>
            <person name="Thayer N."/>
            <person name="Thompson L.S."/>
            <person name="Brettin T.S."/>
            <person name="Henrissat B."/>
            <person name="Wilson D.B."/>
            <person name="McBride M.J."/>
        </authorList>
    </citation>
    <scope>NUCLEOTIDE SEQUENCE [LARGE SCALE GENOMIC DNA]</scope>
    <source>
        <strain evidence="8">ATCC 33406 / DSM 1761 / CIP 103989 / NBRC 15051 / NCIMB 9469 / D465</strain>
    </source>
</reference>
<proteinExistence type="inferred from homology"/>